<evidence type="ECO:0000313" key="3">
    <source>
        <dbReference type="Proteomes" id="UP000183400"/>
    </source>
</evidence>
<dbReference type="AlphaFoldDB" id="A0A1H3EHE5"/>
<evidence type="ECO:0008006" key="4">
    <source>
        <dbReference type="Google" id="ProtNLM"/>
    </source>
</evidence>
<dbReference type="OrthoDB" id="272794at2"/>
<reference evidence="3" key="1">
    <citation type="submission" date="2016-10" db="EMBL/GenBank/DDBJ databases">
        <authorList>
            <person name="Varghese N."/>
            <person name="Submissions S."/>
        </authorList>
    </citation>
    <scope>NUCLEOTIDE SEQUENCE [LARGE SCALE GENOMIC DNA]</scope>
    <source>
        <strain evidence="3">DSM 27839</strain>
    </source>
</reference>
<gene>
    <name evidence="2" type="ORF">SAMN05444358_11171</name>
</gene>
<dbReference type="Proteomes" id="UP000183400">
    <property type="component" value="Unassembled WGS sequence"/>
</dbReference>
<dbReference type="RefSeq" id="WP_143030616.1">
    <property type="nucleotide sequence ID" value="NZ_FNNP01000011.1"/>
</dbReference>
<protein>
    <recommendedName>
        <fullName evidence="4">SMP-30/Gluconolaconase/LRE-like region-containing protein</fullName>
    </recommendedName>
</protein>
<keyword evidence="1" id="KW-0732">Signal</keyword>
<accession>A0A1H3EHE5</accession>
<keyword evidence="3" id="KW-1185">Reference proteome</keyword>
<dbReference type="EMBL" id="FNNP01000011">
    <property type="protein sequence ID" value="SDX78183.1"/>
    <property type="molecule type" value="Genomic_DNA"/>
</dbReference>
<sequence length="79" mass="8283">MTRGSKTVSTSRLLAIAATFSVASMAQASDLPPPEGLDQIVDDGAKWEHIHSAQCFTEGIAHDADGNVFFSDIASTADC</sequence>
<organism evidence="2 3">
    <name type="scientific">Ruegeria halocynthiae</name>
    <dbReference type="NCBI Taxonomy" id="985054"/>
    <lineage>
        <taxon>Bacteria</taxon>
        <taxon>Pseudomonadati</taxon>
        <taxon>Pseudomonadota</taxon>
        <taxon>Alphaproteobacteria</taxon>
        <taxon>Rhodobacterales</taxon>
        <taxon>Roseobacteraceae</taxon>
        <taxon>Ruegeria</taxon>
    </lineage>
</organism>
<name>A0A1H3EHE5_9RHOB</name>
<proteinExistence type="predicted"/>
<evidence type="ECO:0000313" key="2">
    <source>
        <dbReference type="EMBL" id="SDX78183.1"/>
    </source>
</evidence>
<feature type="chain" id="PRO_5010281735" description="SMP-30/Gluconolaconase/LRE-like region-containing protein" evidence="1">
    <location>
        <begin position="29"/>
        <end position="79"/>
    </location>
</feature>
<feature type="signal peptide" evidence="1">
    <location>
        <begin position="1"/>
        <end position="28"/>
    </location>
</feature>
<evidence type="ECO:0000256" key="1">
    <source>
        <dbReference type="SAM" id="SignalP"/>
    </source>
</evidence>